<dbReference type="EMBL" id="JAGKSP010000004">
    <property type="protein sequence ID" value="MBP3963566.1"/>
    <property type="molecule type" value="Genomic_DNA"/>
</dbReference>
<dbReference type="PRINTS" id="PR00368">
    <property type="entry name" value="FADPNR"/>
</dbReference>
<feature type="domain" description="Pyridine nucleotide-disulphide oxidoreductase dimerisation" evidence="14">
    <location>
        <begin position="356"/>
        <end position="464"/>
    </location>
</feature>
<evidence type="ECO:0000256" key="2">
    <source>
        <dbReference type="ARBA" id="ARBA00007532"/>
    </source>
</evidence>
<dbReference type="NCBIfam" id="TIGR01350">
    <property type="entry name" value="lipoamide_DH"/>
    <property type="match status" value="1"/>
</dbReference>
<evidence type="ECO:0000313" key="16">
    <source>
        <dbReference type="EMBL" id="MBP3961763.1"/>
    </source>
</evidence>
<evidence type="ECO:0000256" key="9">
    <source>
        <dbReference type="ARBA" id="ARBA00023027"/>
    </source>
</evidence>
<evidence type="ECO:0000256" key="6">
    <source>
        <dbReference type="ARBA" id="ARBA00022630"/>
    </source>
</evidence>
<keyword evidence="7 13" id="KW-0274">FAD</keyword>
<reference evidence="17 18" key="1">
    <citation type="submission" date="2021-04" db="EMBL/GenBank/DDBJ databases">
        <title>Paenibacillus sp. DLE-14 whole genome sequence.</title>
        <authorList>
            <person name="Ham Y.J."/>
        </authorList>
    </citation>
    <scope>NUCLEOTIDE SEQUENCE [LARGE SCALE GENOMIC DNA]</scope>
    <source>
        <strain evidence="17 18">DLE-14</strain>
    </source>
</reference>
<comment type="miscellaneous">
    <text evidence="13">The active site is a redox-active disulfide bond.</text>
</comment>
<comment type="catalytic activity">
    <reaction evidence="12 13">
        <text>N(6)-[(R)-dihydrolipoyl]-L-lysyl-[protein] + NAD(+) = N(6)-[(R)-lipoyl]-L-lysyl-[protein] + NADH + H(+)</text>
        <dbReference type="Rhea" id="RHEA:15045"/>
        <dbReference type="Rhea" id="RHEA-COMP:10474"/>
        <dbReference type="Rhea" id="RHEA-COMP:10475"/>
        <dbReference type="ChEBI" id="CHEBI:15378"/>
        <dbReference type="ChEBI" id="CHEBI:57540"/>
        <dbReference type="ChEBI" id="CHEBI:57945"/>
        <dbReference type="ChEBI" id="CHEBI:83099"/>
        <dbReference type="ChEBI" id="CHEBI:83100"/>
        <dbReference type="EC" id="1.8.1.4"/>
    </reaction>
</comment>
<evidence type="ECO:0000259" key="14">
    <source>
        <dbReference type="Pfam" id="PF02852"/>
    </source>
</evidence>
<evidence type="ECO:0000256" key="3">
    <source>
        <dbReference type="ARBA" id="ARBA00012608"/>
    </source>
</evidence>
<protein>
    <recommendedName>
        <fullName evidence="4 13">Dihydrolipoyl dehydrogenase</fullName>
        <ecNumber evidence="3 13">1.8.1.4</ecNumber>
    </recommendedName>
</protein>
<dbReference type="PANTHER" id="PTHR22912:SF217">
    <property type="entry name" value="DIHYDROLIPOYL DEHYDROGENASE"/>
    <property type="match status" value="1"/>
</dbReference>
<dbReference type="InterPro" id="IPR006258">
    <property type="entry name" value="Lipoamide_DH"/>
</dbReference>
<dbReference type="SUPFAM" id="SSF55424">
    <property type="entry name" value="FAD/NAD-linked reductases, dimerisation (C-terminal) domain"/>
    <property type="match status" value="1"/>
</dbReference>
<evidence type="ECO:0000256" key="13">
    <source>
        <dbReference type="RuleBase" id="RU003692"/>
    </source>
</evidence>
<dbReference type="RefSeq" id="WP_210655393.1">
    <property type="nucleotide sequence ID" value="NZ_JAGKSP010000001.1"/>
</dbReference>
<evidence type="ECO:0000256" key="5">
    <source>
        <dbReference type="ARBA" id="ARBA00022490"/>
    </source>
</evidence>
<dbReference type="PRINTS" id="PR00411">
    <property type="entry name" value="PNDRDTASEI"/>
</dbReference>
<dbReference type="Proteomes" id="UP000673394">
    <property type="component" value="Unassembled WGS sequence"/>
</dbReference>
<dbReference type="InterPro" id="IPR050151">
    <property type="entry name" value="Class-I_Pyr_Nuc-Dis_Oxidored"/>
</dbReference>
<comment type="caution">
    <text evidence="17">The sequence shown here is derived from an EMBL/GenBank/DDBJ whole genome shotgun (WGS) entry which is preliminary data.</text>
</comment>
<evidence type="ECO:0000313" key="17">
    <source>
        <dbReference type="EMBL" id="MBP3963566.1"/>
    </source>
</evidence>
<evidence type="ECO:0000256" key="4">
    <source>
        <dbReference type="ARBA" id="ARBA00016961"/>
    </source>
</evidence>
<dbReference type="InterPro" id="IPR036188">
    <property type="entry name" value="FAD/NAD-bd_sf"/>
</dbReference>
<evidence type="ECO:0000256" key="10">
    <source>
        <dbReference type="ARBA" id="ARBA00023157"/>
    </source>
</evidence>
<evidence type="ECO:0000313" key="18">
    <source>
        <dbReference type="Proteomes" id="UP000673394"/>
    </source>
</evidence>
<evidence type="ECO:0000259" key="15">
    <source>
        <dbReference type="Pfam" id="PF07992"/>
    </source>
</evidence>
<keyword evidence="18" id="KW-1185">Reference proteome</keyword>
<keyword evidence="11 13" id="KW-0676">Redox-active center</keyword>
<dbReference type="EMBL" id="JAGKSP010000001">
    <property type="protein sequence ID" value="MBP3961763.1"/>
    <property type="molecule type" value="Genomic_DNA"/>
</dbReference>
<dbReference type="PANTHER" id="PTHR22912">
    <property type="entry name" value="DISULFIDE OXIDOREDUCTASE"/>
    <property type="match status" value="1"/>
</dbReference>
<keyword evidence="6 13" id="KW-0285">Flavoprotein</keyword>
<dbReference type="SUPFAM" id="SSF51905">
    <property type="entry name" value="FAD/NAD(P)-binding domain"/>
    <property type="match status" value="1"/>
</dbReference>
<evidence type="ECO:0000256" key="11">
    <source>
        <dbReference type="ARBA" id="ARBA00023284"/>
    </source>
</evidence>
<dbReference type="Pfam" id="PF07992">
    <property type="entry name" value="Pyr_redox_2"/>
    <property type="match status" value="1"/>
</dbReference>
<keyword evidence="5" id="KW-0963">Cytoplasm</keyword>
<dbReference type="Pfam" id="PF02852">
    <property type="entry name" value="Pyr_redox_dim"/>
    <property type="match status" value="1"/>
</dbReference>
<dbReference type="Gene3D" id="3.30.390.30">
    <property type="match status" value="1"/>
</dbReference>
<organism evidence="17 18">
    <name type="scientific">Paenibacillus lignilyticus</name>
    <dbReference type="NCBI Taxonomy" id="1172615"/>
    <lineage>
        <taxon>Bacteria</taxon>
        <taxon>Bacillati</taxon>
        <taxon>Bacillota</taxon>
        <taxon>Bacilli</taxon>
        <taxon>Bacillales</taxon>
        <taxon>Paenibacillaceae</taxon>
        <taxon>Paenibacillus</taxon>
    </lineage>
</organism>
<keyword evidence="10" id="KW-1015">Disulfide bond</keyword>
<dbReference type="InterPro" id="IPR001100">
    <property type="entry name" value="Pyr_nuc-diS_OxRdtase"/>
</dbReference>
<dbReference type="PROSITE" id="PS00076">
    <property type="entry name" value="PYRIDINE_REDOX_1"/>
    <property type="match status" value="1"/>
</dbReference>
<dbReference type="Gene3D" id="3.50.50.60">
    <property type="entry name" value="FAD/NAD(P)-binding domain"/>
    <property type="match status" value="2"/>
</dbReference>
<keyword evidence="9 13" id="KW-0520">NAD</keyword>
<dbReference type="EC" id="1.8.1.4" evidence="3 13"/>
<evidence type="ECO:0000256" key="8">
    <source>
        <dbReference type="ARBA" id="ARBA00023002"/>
    </source>
</evidence>
<proteinExistence type="inferred from homology"/>
<comment type="subcellular location">
    <subcellularLocation>
        <location evidence="1">Cytoplasm</location>
    </subcellularLocation>
</comment>
<evidence type="ECO:0000256" key="7">
    <source>
        <dbReference type="ARBA" id="ARBA00022827"/>
    </source>
</evidence>
<name>A0ABS5CC50_9BACL</name>
<sequence length="475" mass="50319">MNDYDIVILGGGPGGYVAAIRAAQLGKRIALVEKEKLGGTCLHKGCIPSKTLLRSAELYETMKRSSSFGIRVHGIELDYSNVLARKDAIVERLESGVRFLMKKNKIDVYEGMGMIANTAITSDRNGVIEVKSSGIAEGEPPISIGYRDLIVATGSRPRRIPGLPVNERIMSSDEALAMESVPASVVIVGGGVIGVEWASMLNDFGAQVTIVEAADRIVPTEDEDLSRELARLFTKRRIKTLTGAMLLPGSVLADDGGVVLQVSRGSKIETLMADRMLVSVGRAANIEGFGLERTAARIEQGVIAVDRSMRTNDPHVYAIGDVVGGLQLAHVASHEGVVAAESICGLDAHSPEAVSVPKCIYSRPELASVGLSEQAAVESGHSVKIGKFSFKAIGKALVLGDSDGFVKVVADEKTGDVLGVHMIGPHVTDFIGEASLAQLVKATSMHIGRMIHPHPTLSEIIGEAMLEADNLALGM</sequence>
<dbReference type="GO" id="GO:0004148">
    <property type="term" value="F:dihydrolipoyl dehydrogenase (NADH) activity"/>
    <property type="evidence" value="ECO:0007669"/>
    <property type="project" value="UniProtKB-EC"/>
</dbReference>
<dbReference type="InterPro" id="IPR023753">
    <property type="entry name" value="FAD/NAD-binding_dom"/>
</dbReference>
<keyword evidence="8 13" id="KW-0560">Oxidoreductase</keyword>
<feature type="domain" description="FAD/NAD(P)-binding" evidence="15">
    <location>
        <begin position="4"/>
        <end position="336"/>
    </location>
</feature>
<dbReference type="InterPro" id="IPR004099">
    <property type="entry name" value="Pyr_nucl-diS_OxRdtase_dimer"/>
</dbReference>
<dbReference type="InterPro" id="IPR016156">
    <property type="entry name" value="FAD/NAD-linked_Rdtase_dimer_sf"/>
</dbReference>
<comment type="similarity">
    <text evidence="2 13">Belongs to the class-I pyridine nucleotide-disulfide oxidoreductase family.</text>
</comment>
<accession>A0ABS5CC50</accession>
<gene>
    <name evidence="17" type="primary">lpdA</name>
    <name evidence="16" type="ORF">I8J30_03500</name>
    <name evidence="17" type="ORF">I8J30_12695</name>
</gene>
<evidence type="ECO:0000256" key="12">
    <source>
        <dbReference type="ARBA" id="ARBA00049187"/>
    </source>
</evidence>
<dbReference type="PIRSF" id="PIRSF000350">
    <property type="entry name" value="Mercury_reductase_MerA"/>
    <property type="match status" value="1"/>
</dbReference>
<evidence type="ECO:0000256" key="1">
    <source>
        <dbReference type="ARBA" id="ARBA00004496"/>
    </source>
</evidence>
<comment type="cofactor">
    <cofactor evidence="13">
        <name>FAD</name>
        <dbReference type="ChEBI" id="CHEBI:57692"/>
    </cofactor>
    <text evidence="13">Binds 1 FAD per subunit.</text>
</comment>
<dbReference type="InterPro" id="IPR012999">
    <property type="entry name" value="Pyr_OxRdtase_I_AS"/>
</dbReference>